<evidence type="ECO:0000313" key="2">
    <source>
        <dbReference type="Proteomes" id="UP000648075"/>
    </source>
</evidence>
<reference evidence="1" key="1">
    <citation type="journal article" date="2014" name="Int. J. Syst. Evol. Microbiol.">
        <title>Complete genome sequence of Corynebacterium casei LMG S-19264T (=DSM 44701T), isolated from a smear-ripened cheese.</title>
        <authorList>
            <consortium name="US DOE Joint Genome Institute (JGI-PGF)"/>
            <person name="Walter F."/>
            <person name="Albersmeier A."/>
            <person name="Kalinowski J."/>
            <person name="Ruckert C."/>
        </authorList>
    </citation>
    <scope>NUCLEOTIDE SEQUENCE</scope>
    <source>
        <strain evidence="1">KCTC 32255</strain>
    </source>
</reference>
<gene>
    <name evidence="1" type="ORF">GCM10011614_25900</name>
</gene>
<proteinExistence type="predicted"/>
<dbReference type="AlphaFoldDB" id="A0A918PIH0"/>
<sequence>MIDDKQMLYRRNRFAPHGSERTGSLIFDRQIAEKRGGGAEPMRIWSGGRFHTA</sequence>
<comment type="caution">
    <text evidence="1">The sequence shown here is derived from an EMBL/GenBank/DDBJ whole genome shotgun (WGS) entry which is preliminary data.</text>
</comment>
<dbReference type="Proteomes" id="UP000648075">
    <property type="component" value="Unassembled WGS sequence"/>
</dbReference>
<name>A0A918PIH0_9SPHN</name>
<protein>
    <submittedName>
        <fullName evidence="1">Uncharacterized protein</fullName>
    </submittedName>
</protein>
<organism evidence="1 2">
    <name type="scientific">Novosphingobium colocasiae</name>
    <dbReference type="NCBI Taxonomy" id="1256513"/>
    <lineage>
        <taxon>Bacteria</taxon>
        <taxon>Pseudomonadati</taxon>
        <taxon>Pseudomonadota</taxon>
        <taxon>Alphaproteobacteria</taxon>
        <taxon>Sphingomonadales</taxon>
        <taxon>Sphingomonadaceae</taxon>
        <taxon>Novosphingobium</taxon>
    </lineage>
</organism>
<evidence type="ECO:0000313" key="1">
    <source>
        <dbReference type="EMBL" id="GGZ09738.1"/>
    </source>
</evidence>
<keyword evidence="2" id="KW-1185">Reference proteome</keyword>
<accession>A0A918PIH0</accession>
<dbReference type="RefSeq" id="WP_189621630.1">
    <property type="nucleotide sequence ID" value="NZ_BMZA01000010.1"/>
</dbReference>
<dbReference type="EMBL" id="BMZA01000010">
    <property type="protein sequence ID" value="GGZ09738.1"/>
    <property type="molecule type" value="Genomic_DNA"/>
</dbReference>
<reference evidence="1" key="2">
    <citation type="submission" date="2020-09" db="EMBL/GenBank/DDBJ databases">
        <authorList>
            <person name="Sun Q."/>
            <person name="Kim S."/>
        </authorList>
    </citation>
    <scope>NUCLEOTIDE SEQUENCE</scope>
    <source>
        <strain evidence="1">KCTC 32255</strain>
    </source>
</reference>